<feature type="region of interest" description="Disordered" evidence="4">
    <location>
        <begin position="1"/>
        <end position="44"/>
    </location>
</feature>
<evidence type="ECO:0000256" key="4">
    <source>
        <dbReference type="SAM" id="MobiDB-lite"/>
    </source>
</evidence>
<dbReference type="AlphaFoldDB" id="A0A1H0S0F7"/>
<keyword evidence="1" id="KW-0805">Transcription regulation</keyword>
<sequence>MSTGLPPRRRSSGGAARARTAPRPARPWPAGEEPGAETGSGAEGLSDQQMYERMVSAILDHRLPPGTKLVEDKLALAFGVSRTRVRPVLVRLAGEQVVTLTPRRGASIARPTVDEAREVFEARRLIEPRLVALFVQRAAPADVARLVDTVAQEEAARRGGDMRRAIRLSGDFHLHIAQAAGHATLGRILSELVSRTSLVLMAYSPSHAQAREEATACGCREHRALIDAIRLRDAAEAGRRILDHLARIESQLAFEPPDAGAPDLVELLGGGA</sequence>
<dbReference type="GO" id="GO:0003677">
    <property type="term" value="F:DNA binding"/>
    <property type="evidence" value="ECO:0007669"/>
    <property type="project" value="UniProtKB-KW"/>
</dbReference>
<evidence type="ECO:0000313" key="7">
    <source>
        <dbReference type="Proteomes" id="UP000199317"/>
    </source>
</evidence>
<dbReference type="Pfam" id="PF07729">
    <property type="entry name" value="FCD"/>
    <property type="match status" value="1"/>
</dbReference>
<dbReference type="Pfam" id="PF00392">
    <property type="entry name" value="GntR"/>
    <property type="match status" value="1"/>
</dbReference>
<dbReference type="InterPro" id="IPR008920">
    <property type="entry name" value="TF_FadR/GntR_C"/>
</dbReference>
<dbReference type="InterPro" id="IPR036388">
    <property type="entry name" value="WH-like_DNA-bd_sf"/>
</dbReference>
<name>A0A1H0S0F7_9BURK</name>
<evidence type="ECO:0000259" key="5">
    <source>
        <dbReference type="PROSITE" id="PS50949"/>
    </source>
</evidence>
<dbReference type="SMART" id="SM00895">
    <property type="entry name" value="FCD"/>
    <property type="match status" value="1"/>
</dbReference>
<dbReference type="EMBL" id="FNJL01000011">
    <property type="protein sequence ID" value="SDP35115.1"/>
    <property type="molecule type" value="Genomic_DNA"/>
</dbReference>
<keyword evidence="7" id="KW-1185">Reference proteome</keyword>
<dbReference type="RefSeq" id="WP_092834503.1">
    <property type="nucleotide sequence ID" value="NZ_FNJL01000011.1"/>
</dbReference>
<evidence type="ECO:0000256" key="1">
    <source>
        <dbReference type="ARBA" id="ARBA00023015"/>
    </source>
</evidence>
<accession>A0A1H0S0F7</accession>
<feature type="compositionally biased region" description="Low complexity" evidence="4">
    <location>
        <begin position="12"/>
        <end position="44"/>
    </location>
</feature>
<evidence type="ECO:0000313" key="6">
    <source>
        <dbReference type="EMBL" id="SDP35115.1"/>
    </source>
</evidence>
<dbReference type="Gene3D" id="1.10.10.10">
    <property type="entry name" value="Winged helix-like DNA-binding domain superfamily/Winged helix DNA-binding domain"/>
    <property type="match status" value="1"/>
</dbReference>
<dbReference type="OrthoDB" id="5243844at2"/>
<dbReference type="PANTHER" id="PTHR43537:SF53">
    <property type="entry name" value="HTH-TYPE TRANSCRIPTIONAL REPRESSOR NANR"/>
    <property type="match status" value="1"/>
</dbReference>
<dbReference type="SUPFAM" id="SSF48008">
    <property type="entry name" value="GntR ligand-binding domain-like"/>
    <property type="match status" value="1"/>
</dbReference>
<dbReference type="InterPro" id="IPR011711">
    <property type="entry name" value="GntR_C"/>
</dbReference>
<reference evidence="7" key="1">
    <citation type="submission" date="2016-10" db="EMBL/GenBank/DDBJ databases">
        <authorList>
            <person name="Varghese N."/>
            <person name="Submissions S."/>
        </authorList>
    </citation>
    <scope>NUCLEOTIDE SEQUENCE [LARGE SCALE GENOMIC DNA]</scope>
    <source>
        <strain evidence="7">DSM 17101</strain>
    </source>
</reference>
<feature type="domain" description="HTH gntR-type" evidence="5">
    <location>
        <begin position="44"/>
        <end position="111"/>
    </location>
</feature>
<dbReference type="InterPro" id="IPR036390">
    <property type="entry name" value="WH_DNA-bd_sf"/>
</dbReference>
<dbReference type="GO" id="GO:0003700">
    <property type="term" value="F:DNA-binding transcription factor activity"/>
    <property type="evidence" value="ECO:0007669"/>
    <property type="project" value="InterPro"/>
</dbReference>
<protein>
    <submittedName>
        <fullName evidence="6">DNA-binding transcriptional regulator, GntR family</fullName>
    </submittedName>
</protein>
<dbReference type="SUPFAM" id="SSF46785">
    <property type="entry name" value="Winged helix' DNA-binding domain"/>
    <property type="match status" value="1"/>
</dbReference>
<dbReference type="PROSITE" id="PS50949">
    <property type="entry name" value="HTH_GNTR"/>
    <property type="match status" value="1"/>
</dbReference>
<dbReference type="Proteomes" id="UP000199317">
    <property type="component" value="Unassembled WGS sequence"/>
</dbReference>
<gene>
    <name evidence="6" type="ORF">SAMN04489708_11145</name>
</gene>
<proteinExistence type="predicted"/>
<keyword evidence="2 6" id="KW-0238">DNA-binding</keyword>
<dbReference type="PANTHER" id="PTHR43537">
    <property type="entry name" value="TRANSCRIPTIONAL REGULATOR, GNTR FAMILY"/>
    <property type="match status" value="1"/>
</dbReference>
<evidence type="ECO:0000256" key="2">
    <source>
        <dbReference type="ARBA" id="ARBA00023125"/>
    </source>
</evidence>
<keyword evidence="3" id="KW-0804">Transcription</keyword>
<dbReference type="Gene3D" id="1.20.120.530">
    <property type="entry name" value="GntR ligand-binding domain-like"/>
    <property type="match status" value="1"/>
</dbReference>
<organism evidence="6 7">
    <name type="scientific">Paracidovorax cattleyae</name>
    <dbReference type="NCBI Taxonomy" id="80868"/>
    <lineage>
        <taxon>Bacteria</taxon>
        <taxon>Pseudomonadati</taxon>
        <taxon>Pseudomonadota</taxon>
        <taxon>Betaproteobacteria</taxon>
        <taxon>Burkholderiales</taxon>
        <taxon>Comamonadaceae</taxon>
        <taxon>Paracidovorax</taxon>
    </lineage>
</organism>
<dbReference type="InterPro" id="IPR000524">
    <property type="entry name" value="Tscrpt_reg_HTH_GntR"/>
</dbReference>
<dbReference type="SMART" id="SM00345">
    <property type="entry name" value="HTH_GNTR"/>
    <property type="match status" value="1"/>
</dbReference>
<evidence type="ECO:0000256" key="3">
    <source>
        <dbReference type="ARBA" id="ARBA00023163"/>
    </source>
</evidence>